<keyword evidence="2" id="KW-0378">Hydrolase</keyword>
<dbReference type="PANTHER" id="PTHR33525">
    <property type="match status" value="1"/>
</dbReference>
<dbReference type="RefSeq" id="WP_155315402.1">
    <property type="nucleotide sequence ID" value="NZ_AP021874.1"/>
</dbReference>
<gene>
    <name evidence="2" type="ORF">DSCA_10410</name>
</gene>
<protein>
    <submittedName>
        <fullName evidence="2">HD family phosphohydrolase</fullName>
    </submittedName>
</protein>
<organism evidence="2 3">
    <name type="scientific">Desulfosarcina alkanivorans</name>
    <dbReference type="NCBI Taxonomy" id="571177"/>
    <lineage>
        <taxon>Bacteria</taxon>
        <taxon>Pseudomonadati</taxon>
        <taxon>Thermodesulfobacteriota</taxon>
        <taxon>Desulfobacteria</taxon>
        <taxon>Desulfobacterales</taxon>
        <taxon>Desulfosarcinaceae</taxon>
        <taxon>Desulfosarcina</taxon>
    </lineage>
</organism>
<proteinExistence type="predicted"/>
<dbReference type="GO" id="GO:0016787">
    <property type="term" value="F:hydrolase activity"/>
    <property type="evidence" value="ECO:0007669"/>
    <property type="project" value="UniProtKB-KW"/>
</dbReference>
<dbReference type="InterPro" id="IPR052340">
    <property type="entry name" value="RNase_Y/CdgJ"/>
</dbReference>
<dbReference type="InterPro" id="IPR006675">
    <property type="entry name" value="HDIG_dom"/>
</dbReference>
<sequence>MNRQQMIKKIESITDLPTLPSVAMEINRMLQDVNTPIENLVGMLEKDQSLALKMLRLVNSSFYGFKSRIASLRHAVTLMGYSTVQHAVVTVSVIDCLKTSATFDGFDISRFWTHSISVAVISRHLASRTRLALPEEAFTAGLVHDIGKIILVNHFPDVFVELIGATASGDMTFSAAEKNGDTYPHHLIGSVLARRWMLPEPLRRSIKNHHGACARGADDNLAGLVSVADTLVNVMDSIPGCRIEPGVIPEGIRGPVTGTLKESAAWFPQARQEMTLACDFFNKG</sequence>
<dbReference type="SMART" id="SM00471">
    <property type="entry name" value="HDc"/>
    <property type="match status" value="1"/>
</dbReference>
<dbReference type="InterPro" id="IPR013976">
    <property type="entry name" value="HDOD"/>
</dbReference>
<dbReference type="Gene3D" id="1.10.3210.10">
    <property type="entry name" value="Hypothetical protein af1432"/>
    <property type="match status" value="1"/>
</dbReference>
<dbReference type="OrthoDB" id="5501247at2"/>
<dbReference type="PANTHER" id="PTHR33525:SF3">
    <property type="entry name" value="RIBONUCLEASE Y"/>
    <property type="match status" value="1"/>
</dbReference>
<dbReference type="PROSITE" id="PS51833">
    <property type="entry name" value="HDOD"/>
    <property type="match status" value="1"/>
</dbReference>
<evidence type="ECO:0000313" key="3">
    <source>
        <dbReference type="Proteomes" id="UP000427906"/>
    </source>
</evidence>
<dbReference type="AlphaFoldDB" id="A0A5K7YK10"/>
<dbReference type="Pfam" id="PF08668">
    <property type="entry name" value="HDOD"/>
    <property type="match status" value="1"/>
</dbReference>
<evidence type="ECO:0000259" key="1">
    <source>
        <dbReference type="PROSITE" id="PS51833"/>
    </source>
</evidence>
<dbReference type="KEGG" id="dalk:DSCA_10410"/>
<evidence type="ECO:0000313" key="2">
    <source>
        <dbReference type="EMBL" id="BBO67111.1"/>
    </source>
</evidence>
<dbReference type="CDD" id="cd00077">
    <property type="entry name" value="HDc"/>
    <property type="match status" value="1"/>
</dbReference>
<dbReference type="Proteomes" id="UP000427906">
    <property type="component" value="Chromosome"/>
</dbReference>
<dbReference type="SUPFAM" id="SSF109604">
    <property type="entry name" value="HD-domain/PDEase-like"/>
    <property type="match status" value="1"/>
</dbReference>
<reference evidence="2 3" key="1">
    <citation type="submission" date="2019-11" db="EMBL/GenBank/DDBJ databases">
        <title>Comparative genomics of hydrocarbon-degrading Desulfosarcina strains.</title>
        <authorList>
            <person name="Watanabe M."/>
            <person name="Kojima H."/>
            <person name="Fukui M."/>
        </authorList>
    </citation>
    <scope>NUCLEOTIDE SEQUENCE [LARGE SCALE GENOMIC DNA]</scope>
    <source>
        <strain evidence="2 3">PL12</strain>
    </source>
</reference>
<accession>A0A5K7YK10</accession>
<dbReference type="NCBIfam" id="TIGR00277">
    <property type="entry name" value="HDIG"/>
    <property type="match status" value="1"/>
</dbReference>
<keyword evidence="3" id="KW-1185">Reference proteome</keyword>
<name>A0A5K7YK10_9BACT</name>
<dbReference type="EMBL" id="AP021874">
    <property type="protein sequence ID" value="BBO67111.1"/>
    <property type="molecule type" value="Genomic_DNA"/>
</dbReference>
<feature type="domain" description="HDOD" evidence="1">
    <location>
        <begin position="16"/>
        <end position="212"/>
    </location>
</feature>
<dbReference type="InterPro" id="IPR003607">
    <property type="entry name" value="HD/PDEase_dom"/>
</dbReference>